<feature type="repeat" description="TPR" evidence="1">
    <location>
        <begin position="262"/>
        <end position="295"/>
    </location>
</feature>
<dbReference type="Pfam" id="PF13181">
    <property type="entry name" value="TPR_8"/>
    <property type="match status" value="1"/>
</dbReference>
<dbReference type="Pfam" id="PF14559">
    <property type="entry name" value="TPR_19"/>
    <property type="match status" value="1"/>
</dbReference>
<gene>
    <name evidence="2" type="ORF">JIV24_04195</name>
</gene>
<feature type="repeat" description="TPR" evidence="1">
    <location>
        <begin position="227"/>
        <end position="260"/>
    </location>
</feature>
<dbReference type="PROSITE" id="PS50005">
    <property type="entry name" value="TPR"/>
    <property type="match status" value="4"/>
</dbReference>
<organism evidence="2 3">
    <name type="scientific">Carboxylicivirga marina</name>
    <dbReference type="NCBI Taxonomy" id="2800988"/>
    <lineage>
        <taxon>Bacteria</taxon>
        <taxon>Pseudomonadati</taxon>
        <taxon>Bacteroidota</taxon>
        <taxon>Bacteroidia</taxon>
        <taxon>Marinilabiliales</taxon>
        <taxon>Marinilabiliaceae</taxon>
        <taxon>Carboxylicivirga</taxon>
    </lineage>
</organism>
<keyword evidence="3" id="KW-1185">Reference proteome</keyword>
<dbReference type="Pfam" id="PF13414">
    <property type="entry name" value="TPR_11"/>
    <property type="match status" value="1"/>
</dbReference>
<proteinExistence type="predicted"/>
<dbReference type="PANTHER" id="PTHR12558">
    <property type="entry name" value="CELL DIVISION CYCLE 16,23,27"/>
    <property type="match status" value="1"/>
</dbReference>
<reference evidence="2 3" key="1">
    <citation type="submission" date="2021-01" db="EMBL/GenBank/DDBJ databases">
        <title>Carboxyliciviraga sp.nov., isolated from coastal sediments.</title>
        <authorList>
            <person name="Lu D."/>
            <person name="Zhang T."/>
        </authorList>
    </citation>
    <scope>NUCLEOTIDE SEQUENCE [LARGE SCALE GENOMIC DNA]</scope>
    <source>
        <strain evidence="2 3">N1Y132</strain>
    </source>
</reference>
<name>A0ABS1HFU1_9BACT</name>
<dbReference type="RefSeq" id="WP_200463762.1">
    <property type="nucleotide sequence ID" value="NZ_JAENRR010000007.1"/>
</dbReference>
<comment type="caution">
    <text evidence="2">The sequence shown here is derived from an EMBL/GenBank/DDBJ whole genome shotgun (WGS) entry which is preliminary data.</text>
</comment>
<sequence length="403" mass="46758">MVKYEKDINKAFGIDIFNDSNTEAGRELGVKIGKLLATDCSTFLEYITKQNDGQVNKAENLYDKAEALSQKGQYNQAIELYNQAILINPAYPKYYNSRGIAYYRLQNYYRAIGDFYLSTDLDSTNHLPYYNIAYSLYHLGDYKTSLQMVEKTIETNHYYCVAHNLKGLLLDDDNLEEALSCYRKAFNCDTTNLVHSFNVGYALYRQYNYTEAIGFLLKYYEENHENQDLLSYIGVCYNNLGEYNKALSFHDKVINMTNSKQWIPFYNRGMVYYDSGDYVAALKDFKQARSIDSSDLDIDIYIIRTLIKAGQYNDAIQVANKCIELHDDVAGFYDVRAQAYKELNKFQLAINDYYTSLDLYPNDCEVHFYIGQLYDLLNQKNKAHLAYQKAKEMGCDQPELNSL</sequence>
<dbReference type="InterPro" id="IPR019734">
    <property type="entry name" value="TPR_rpt"/>
</dbReference>
<dbReference type="EMBL" id="JAENRR010000007">
    <property type="protein sequence ID" value="MBK3516531.1"/>
    <property type="molecule type" value="Genomic_DNA"/>
</dbReference>
<dbReference type="PANTHER" id="PTHR12558:SF13">
    <property type="entry name" value="CELL DIVISION CYCLE PROTEIN 27 HOMOLOG"/>
    <property type="match status" value="1"/>
</dbReference>
<evidence type="ECO:0000256" key="1">
    <source>
        <dbReference type="PROSITE-ProRule" id="PRU00339"/>
    </source>
</evidence>
<dbReference type="SMART" id="SM00028">
    <property type="entry name" value="TPR"/>
    <property type="match status" value="10"/>
</dbReference>
<protein>
    <submittedName>
        <fullName evidence="2">Tetratricopeptide repeat protein</fullName>
    </submittedName>
</protein>
<evidence type="ECO:0000313" key="2">
    <source>
        <dbReference type="EMBL" id="MBK3516531.1"/>
    </source>
</evidence>
<feature type="repeat" description="TPR" evidence="1">
    <location>
        <begin position="58"/>
        <end position="91"/>
    </location>
</feature>
<keyword evidence="1" id="KW-0802">TPR repeat</keyword>
<dbReference type="Gene3D" id="1.25.40.10">
    <property type="entry name" value="Tetratricopeptide repeat domain"/>
    <property type="match status" value="3"/>
</dbReference>
<dbReference type="InterPro" id="IPR011990">
    <property type="entry name" value="TPR-like_helical_dom_sf"/>
</dbReference>
<dbReference type="Proteomes" id="UP000605676">
    <property type="component" value="Unassembled WGS sequence"/>
</dbReference>
<evidence type="ECO:0000313" key="3">
    <source>
        <dbReference type="Proteomes" id="UP000605676"/>
    </source>
</evidence>
<accession>A0ABS1HFU1</accession>
<dbReference type="PROSITE" id="PS50293">
    <property type="entry name" value="TPR_REGION"/>
    <property type="match status" value="1"/>
</dbReference>
<dbReference type="SUPFAM" id="SSF48452">
    <property type="entry name" value="TPR-like"/>
    <property type="match status" value="1"/>
</dbReference>
<feature type="repeat" description="TPR" evidence="1">
    <location>
        <begin position="330"/>
        <end position="363"/>
    </location>
</feature>